<protein>
    <submittedName>
        <fullName evidence="1">Uncharacterized protein</fullName>
    </submittedName>
</protein>
<name>A0A6N3X4R4_9SYNE</name>
<evidence type="ECO:0000313" key="1">
    <source>
        <dbReference type="EMBL" id="KKZ14126.1"/>
    </source>
</evidence>
<dbReference type="EMBL" id="JXUO01000186">
    <property type="protein sequence ID" value="KKZ14126.1"/>
    <property type="molecule type" value="Genomic_DNA"/>
</dbReference>
<sequence length="145" mass="16281">MSPCLAAVNAGVTAHGFAQVLDKLDVLDRQMRSVGERIDDQVVAQLKAEKNALQDAIEIDNSDAIRRQRAYKAVDLFHGSRQYFNQRGHRVAARGEVGNIQDISMVFTALMLESQAYVQLDKERRAAKVLRRRPGYPQARFDPVA</sequence>
<organism evidence="1 2">
    <name type="scientific">Candidatus Synechococcus spongiarum 142</name>
    <dbReference type="NCBI Taxonomy" id="1608213"/>
    <lineage>
        <taxon>Bacteria</taxon>
        <taxon>Bacillati</taxon>
        <taxon>Cyanobacteriota</taxon>
        <taxon>Cyanophyceae</taxon>
        <taxon>Synechococcales</taxon>
        <taxon>Synechococcaceae</taxon>
        <taxon>Synechococcus</taxon>
    </lineage>
</organism>
<dbReference type="AlphaFoldDB" id="A0A6N3X4R4"/>
<evidence type="ECO:0000313" key="2">
    <source>
        <dbReference type="Proteomes" id="UP000035054"/>
    </source>
</evidence>
<dbReference type="Proteomes" id="UP000035054">
    <property type="component" value="Unassembled WGS sequence"/>
</dbReference>
<accession>A0A6N3X4R4</accession>
<proteinExistence type="predicted"/>
<comment type="caution">
    <text evidence="1">The sequence shown here is derived from an EMBL/GenBank/DDBJ whole genome shotgun (WGS) entry which is preliminary data.</text>
</comment>
<reference evidence="1 2" key="1">
    <citation type="submission" date="2015-01" db="EMBL/GenBank/DDBJ databases">
        <title>Lifestyle Evolution in Cyanobacterial Symbionts of Sponges.</title>
        <authorList>
            <person name="Burgsdorf I."/>
            <person name="Slaby B.M."/>
            <person name="Handley K.M."/>
            <person name="Haber M."/>
            <person name="Blom J."/>
            <person name="Marshall C.W."/>
            <person name="Gilbert J.A."/>
            <person name="Hentschel U."/>
            <person name="Steindler L."/>
        </authorList>
    </citation>
    <scope>NUCLEOTIDE SEQUENCE [LARGE SCALE GENOMIC DNA]</scope>
    <source>
        <strain evidence="1">142</strain>
    </source>
</reference>
<gene>
    <name evidence="1" type="ORF">TH68_05655</name>
</gene>